<dbReference type="Gene3D" id="2.60.450.10">
    <property type="entry name" value="Lipopolysaccharide (LPS) transport protein A like domain"/>
    <property type="match status" value="1"/>
</dbReference>
<sequence>MKRTSKNKIKCFATVFTVAILFISCKDNYKRVGEEAVKPVFPQWVAENYKLTYTESPKEMSSLDSSKTKVIAVLNSPVTENFDNQSFKYRTFPDGLKVDFFDEKNQKSVITADYGIIYSQTNLIDLQGNVVIETHDGKKLETPQLFFDQSNNWIFTEEAFTYTNLEDGSVMDGEGLDLNREFNYFKAHKTYGLMTIREKVNEEE</sequence>
<evidence type="ECO:0000313" key="2">
    <source>
        <dbReference type="Proteomes" id="UP000219048"/>
    </source>
</evidence>
<dbReference type="InterPro" id="IPR026265">
    <property type="entry name" value="LptC"/>
</dbReference>
<accession>A0A285MBN4</accession>
<dbReference type="Pfam" id="PF06835">
    <property type="entry name" value="LptC"/>
    <property type="match status" value="1"/>
</dbReference>
<evidence type="ECO:0000313" key="1">
    <source>
        <dbReference type="EMBL" id="SNY94498.1"/>
    </source>
</evidence>
<dbReference type="Proteomes" id="UP000219048">
    <property type="component" value="Unassembled WGS sequence"/>
</dbReference>
<dbReference type="GO" id="GO:0005886">
    <property type="term" value="C:plasma membrane"/>
    <property type="evidence" value="ECO:0007669"/>
    <property type="project" value="InterPro"/>
</dbReference>
<organism evidence="1 2">
    <name type="scientific">Flagellimonas pacifica</name>
    <dbReference type="NCBI Taxonomy" id="1247520"/>
    <lineage>
        <taxon>Bacteria</taxon>
        <taxon>Pseudomonadati</taxon>
        <taxon>Bacteroidota</taxon>
        <taxon>Flavobacteriia</taxon>
        <taxon>Flavobacteriales</taxon>
        <taxon>Flavobacteriaceae</taxon>
        <taxon>Flagellimonas</taxon>
    </lineage>
</organism>
<dbReference type="RefSeq" id="WP_097043825.1">
    <property type="nucleotide sequence ID" value="NZ_OBEH01000001.1"/>
</dbReference>
<reference evidence="2" key="1">
    <citation type="submission" date="2017-09" db="EMBL/GenBank/DDBJ databases">
        <authorList>
            <person name="Varghese N."/>
            <person name="Submissions S."/>
        </authorList>
    </citation>
    <scope>NUCLEOTIDE SEQUENCE [LARGE SCALE GENOMIC DNA]</scope>
    <source>
        <strain evidence="2">DSM 25885</strain>
    </source>
</reference>
<protein>
    <submittedName>
        <fullName evidence="1">LPS export ABC transporter protein LptC</fullName>
    </submittedName>
</protein>
<gene>
    <name evidence="1" type="ORF">SAMN06265377_0157</name>
</gene>
<dbReference type="PROSITE" id="PS51257">
    <property type="entry name" value="PROKAR_LIPOPROTEIN"/>
    <property type="match status" value="1"/>
</dbReference>
<proteinExistence type="predicted"/>
<dbReference type="EMBL" id="OBEH01000001">
    <property type="protein sequence ID" value="SNY94498.1"/>
    <property type="molecule type" value="Genomic_DNA"/>
</dbReference>
<dbReference type="NCBIfam" id="TIGR04409">
    <property type="entry name" value="LptC_YrbK"/>
    <property type="match status" value="1"/>
</dbReference>
<dbReference type="GO" id="GO:0015221">
    <property type="term" value="F:lipopolysaccharide transmembrane transporter activity"/>
    <property type="evidence" value="ECO:0007669"/>
    <property type="project" value="InterPro"/>
</dbReference>
<name>A0A285MBN4_9FLAO</name>
<dbReference type="AlphaFoldDB" id="A0A285MBN4"/>
<keyword evidence="2" id="KW-1185">Reference proteome</keyword>
<dbReference type="OrthoDB" id="1427074at2"/>
<dbReference type="InterPro" id="IPR010664">
    <property type="entry name" value="LipoPS_assembly_LptC-rel"/>
</dbReference>